<proteinExistence type="inferred from homology"/>
<dbReference type="AlphaFoldDB" id="H0VGY4"/>
<organism evidence="9 10">
    <name type="scientific">Cavia porcellus</name>
    <name type="common">Guinea pig</name>
    <dbReference type="NCBI Taxonomy" id="10141"/>
    <lineage>
        <taxon>Eukaryota</taxon>
        <taxon>Metazoa</taxon>
        <taxon>Chordata</taxon>
        <taxon>Craniata</taxon>
        <taxon>Vertebrata</taxon>
        <taxon>Euteleostomi</taxon>
        <taxon>Mammalia</taxon>
        <taxon>Eutheria</taxon>
        <taxon>Euarchontoglires</taxon>
        <taxon>Glires</taxon>
        <taxon>Rodentia</taxon>
        <taxon>Hystricomorpha</taxon>
        <taxon>Caviidae</taxon>
        <taxon>Cavia</taxon>
    </lineage>
</organism>
<evidence type="ECO:0000256" key="5">
    <source>
        <dbReference type="ARBA" id="ARBA00023136"/>
    </source>
</evidence>
<dbReference type="PANTHER" id="PTHR17601">
    <property type="entry name" value="RAFTLIN-RELATED"/>
    <property type="match status" value="1"/>
</dbReference>
<dbReference type="OrthoDB" id="9942562at2759"/>
<feature type="region of interest" description="Disordered" evidence="8">
    <location>
        <begin position="416"/>
        <end position="500"/>
    </location>
</feature>
<dbReference type="Bgee" id="ENSCPOG00000010463">
    <property type="expression patterns" value="Expressed in hypothalamus and 12 other cell types or tissues"/>
</dbReference>
<feature type="compositionally biased region" description="Low complexity" evidence="8">
    <location>
        <begin position="450"/>
        <end position="464"/>
    </location>
</feature>
<dbReference type="CTD" id="130132"/>
<comment type="subcellular location">
    <subcellularLocation>
        <location evidence="1">Cell membrane</location>
        <topology evidence="1">Lipid-anchor</topology>
    </subcellularLocation>
</comment>
<evidence type="ECO:0000313" key="9">
    <source>
        <dbReference type="Ensembl" id="ENSCPOP00000009395.3"/>
    </source>
</evidence>
<feature type="compositionally biased region" description="Polar residues" evidence="8">
    <location>
        <begin position="423"/>
        <end position="442"/>
    </location>
</feature>
<evidence type="ECO:0000256" key="3">
    <source>
        <dbReference type="ARBA" id="ARBA00022475"/>
    </source>
</evidence>
<evidence type="ECO:0000313" key="10">
    <source>
        <dbReference type="Proteomes" id="UP000005447"/>
    </source>
</evidence>
<dbReference type="GO" id="GO:0005886">
    <property type="term" value="C:plasma membrane"/>
    <property type="evidence" value="ECO:0007669"/>
    <property type="project" value="UniProtKB-SubCell"/>
</dbReference>
<keyword evidence="10" id="KW-1185">Reference proteome</keyword>
<dbReference type="InParanoid" id="H0VGY4"/>
<feature type="region of interest" description="Disordered" evidence="8">
    <location>
        <begin position="176"/>
        <end position="245"/>
    </location>
</feature>
<dbReference type="FunCoup" id="H0VGY4">
    <property type="interactions" value="80"/>
</dbReference>
<keyword evidence="3" id="KW-1003">Cell membrane</keyword>
<reference evidence="10" key="1">
    <citation type="journal article" date="2011" name="Nature">
        <title>A high-resolution map of human evolutionary constraint using 29 mammals.</title>
        <authorList>
            <person name="Lindblad-Toh K."/>
            <person name="Garber M."/>
            <person name="Zuk O."/>
            <person name="Lin M.F."/>
            <person name="Parker B.J."/>
            <person name="Washietl S."/>
            <person name="Kheradpour P."/>
            <person name="Ernst J."/>
            <person name="Jordan G."/>
            <person name="Mauceli E."/>
            <person name="Ward L.D."/>
            <person name="Lowe C.B."/>
            <person name="Holloway A.K."/>
            <person name="Clamp M."/>
            <person name="Gnerre S."/>
            <person name="Alfoldi J."/>
            <person name="Beal K."/>
            <person name="Chang J."/>
            <person name="Clawson H."/>
            <person name="Cuff J."/>
            <person name="Di Palma F."/>
            <person name="Fitzgerald S."/>
            <person name="Flicek P."/>
            <person name="Guttman M."/>
            <person name="Hubisz M.J."/>
            <person name="Jaffe D.B."/>
            <person name="Jungreis I."/>
            <person name="Kent W.J."/>
            <person name="Kostka D."/>
            <person name="Lara M."/>
            <person name="Martins A.L."/>
            <person name="Massingham T."/>
            <person name="Moltke I."/>
            <person name="Raney B.J."/>
            <person name="Rasmussen M.D."/>
            <person name="Robinson J."/>
            <person name="Stark A."/>
            <person name="Vilella A.J."/>
            <person name="Wen J."/>
            <person name="Xie X."/>
            <person name="Zody M.C."/>
            <person name="Baldwin J."/>
            <person name="Bloom T."/>
            <person name="Chin C.W."/>
            <person name="Heiman D."/>
            <person name="Nicol R."/>
            <person name="Nusbaum C."/>
            <person name="Young S."/>
            <person name="Wilkinson J."/>
            <person name="Worley K.C."/>
            <person name="Kovar C.L."/>
            <person name="Muzny D.M."/>
            <person name="Gibbs R.A."/>
            <person name="Cree A."/>
            <person name="Dihn H.H."/>
            <person name="Fowler G."/>
            <person name="Jhangiani S."/>
            <person name="Joshi V."/>
            <person name="Lee S."/>
            <person name="Lewis L.R."/>
            <person name="Nazareth L.V."/>
            <person name="Okwuonu G."/>
            <person name="Santibanez J."/>
            <person name="Warren W.C."/>
            <person name="Mardis E.R."/>
            <person name="Weinstock G.M."/>
            <person name="Wilson R.K."/>
            <person name="Delehaunty K."/>
            <person name="Dooling D."/>
            <person name="Fronik C."/>
            <person name="Fulton L."/>
            <person name="Fulton B."/>
            <person name="Graves T."/>
            <person name="Minx P."/>
            <person name="Sodergren E."/>
            <person name="Birney E."/>
            <person name="Margulies E.H."/>
            <person name="Herrero J."/>
            <person name="Green E.D."/>
            <person name="Haussler D."/>
            <person name="Siepel A."/>
            <person name="Goldman N."/>
            <person name="Pollard K.S."/>
            <person name="Pedersen J.S."/>
            <person name="Lander E.S."/>
            <person name="Kellis M."/>
        </authorList>
    </citation>
    <scope>NUCLEOTIDE SEQUENCE [LARGE SCALE GENOMIC DNA]</scope>
    <source>
        <strain evidence="10">2N</strain>
    </source>
</reference>
<evidence type="ECO:0000256" key="2">
    <source>
        <dbReference type="ARBA" id="ARBA00006390"/>
    </source>
</evidence>
<dbReference type="eggNOG" id="ENOG502QVRY">
    <property type="taxonomic scope" value="Eukaryota"/>
</dbReference>
<evidence type="ECO:0000256" key="4">
    <source>
        <dbReference type="ARBA" id="ARBA00022707"/>
    </source>
</evidence>
<dbReference type="HOGENOM" id="CLU_025878_0_0_1"/>
<dbReference type="STRING" id="10141.ENSCPOP00000009395"/>
<dbReference type="OMA" id="SWTYQEG"/>
<reference evidence="9" key="3">
    <citation type="submission" date="2025-09" db="UniProtKB">
        <authorList>
            <consortium name="Ensembl"/>
        </authorList>
    </citation>
    <scope>IDENTIFICATION</scope>
    <source>
        <strain evidence="9">2N</strain>
    </source>
</reference>
<comment type="similarity">
    <text evidence="2">Belongs to the raftlin family.</text>
</comment>
<keyword evidence="7" id="KW-0449">Lipoprotein</keyword>
<dbReference type="GO" id="GO:0043330">
    <property type="term" value="P:response to exogenous dsRNA"/>
    <property type="evidence" value="ECO:0007669"/>
    <property type="project" value="Ensembl"/>
</dbReference>
<feature type="compositionally biased region" description="Basic and acidic residues" evidence="8">
    <location>
        <begin position="192"/>
        <end position="204"/>
    </location>
</feature>
<dbReference type="KEGG" id="cpoc:100722685"/>
<keyword evidence="6" id="KW-0564">Palmitate</keyword>
<accession>H0VGY4</accession>
<name>H0VGY4_CAVPO</name>
<dbReference type="InterPro" id="IPR028169">
    <property type="entry name" value="Raftlin"/>
</dbReference>
<evidence type="ECO:0000256" key="8">
    <source>
        <dbReference type="SAM" id="MobiDB-lite"/>
    </source>
</evidence>
<gene>
    <name evidence="9" type="primary">RFTN2</name>
</gene>
<feature type="compositionally biased region" description="Gly residues" evidence="8">
    <location>
        <begin position="206"/>
        <end position="217"/>
    </location>
</feature>
<dbReference type="EMBL" id="AAKN02051316">
    <property type="status" value="NOT_ANNOTATED_CDS"/>
    <property type="molecule type" value="Genomic_DNA"/>
</dbReference>
<dbReference type="PANTHER" id="PTHR17601:SF1">
    <property type="entry name" value="RAFTLIN-2"/>
    <property type="match status" value="1"/>
</dbReference>
<dbReference type="GeneID" id="100722685"/>
<dbReference type="Ensembl" id="ENSCPOT00000010557.3">
    <property type="protein sequence ID" value="ENSCPOP00000009395.3"/>
    <property type="gene ID" value="ENSCPOG00000010463.4"/>
</dbReference>
<sequence>MGCGLRKLSDPEDSSPGKIFSTLKRPQVETKTDTAYEYLLLDFCLQALPHPEVIRIHSVTDIPAQVEAYYLQGYVVGALHPILHPAGPRAPLPASHLYRAVLLRPRASPKQQAVPSTQRCQRLVIEECPVPGDAQTSDIAKELMEKVNAAARAGMRFIGFVPQLCPPPRCCNGTETGQGVGMEPADAGARPGSDDSWRSTDKRPGSGSGPVLEGGTGEEPHQEGSRAQGEPEGSPSPTKPRKGEDPRLYAAFNAFEDDAGCWSYQEGALSMKVTRKGAVVSSLDADWLELTTFYYKQGFSLTDAFVCWDPPRGDPLPKSLEGFFIYEEEGSGVPGAPRRGHDAIVVEQWTVIEGASVKADYGPLLHTLAEFGWLLTSVLPTPVLRQDRDGNLATKQVVFLQRPALRSSVARSLEGEGRILRGENQNQACSGSPGSKGCTQPPQEGRSPAQGGLQPSSLSPSLSGEDWAKERSPGQGHSALRELDDSQGDPEDGLMQVTCM</sequence>
<evidence type="ECO:0000256" key="1">
    <source>
        <dbReference type="ARBA" id="ARBA00004193"/>
    </source>
</evidence>
<dbReference type="Pfam" id="PF15250">
    <property type="entry name" value="Raftlin"/>
    <property type="match status" value="1"/>
</dbReference>
<reference evidence="9" key="2">
    <citation type="submission" date="2025-08" db="UniProtKB">
        <authorList>
            <consortium name="Ensembl"/>
        </authorList>
    </citation>
    <scope>IDENTIFICATION</scope>
    <source>
        <strain evidence="9">2N</strain>
    </source>
</reference>
<dbReference type="Proteomes" id="UP000005447">
    <property type="component" value="Unassembled WGS sequence"/>
</dbReference>
<dbReference type="GeneTree" id="ENSGT00530000063609"/>
<evidence type="ECO:0000256" key="7">
    <source>
        <dbReference type="ARBA" id="ARBA00023288"/>
    </source>
</evidence>
<dbReference type="RefSeq" id="XP_003463410.1">
    <property type="nucleotide sequence ID" value="XM_003463362.5"/>
</dbReference>
<keyword evidence="5" id="KW-0472">Membrane</keyword>
<feature type="region of interest" description="Disordered" evidence="8">
    <location>
        <begin position="1"/>
        <end position="21"/>
    </location>
</feature>
<dbReference type="GO" id="GO:0033227">
    <property type="term" value="P:dsRNA transport"/>
    <property type="evidence" value="ECO:0007669"/>
    <property type="project" value="Ensembl"/>
</dbReference>
<dbReference type="VEuPathDB" id="HostDB:ENSCPOG00000010463"/>
<keyword evidence="4" id="KW-0519">Myristate</keyword>
<evidence type="ECO:0000256" key="6">
    <source>
        <dbReference type="ARBA" id="ARBA00023139"/>
    </source>
</evidence>
<protein>
    <submittedName>
        <fullName evidence="9">Raftlin family member 2</fullName>
    </submittedName>
</protein>